<dbReference type="EMBL" id="BART01006188">
    <property type="protein sequence ID" value="GAG59155.1"/>
    <property type="molecule type" value="Genomic_DNA"/>
</dbReference>
<name>X0YSI3_9ZZZZ</name>
<gene>
    <name evidence="1" type="ORF">S01H4_14087</name>
</gene>
<organism evidence="1">
    <name type="scientific">marine sediment metagenome</name>
    <dbReference type="NCBI Taxonomy" id="412755"/>
    <lineage>
        <taxon>unclassified sequences</taxon>
        <taxon>metagenomes</taxon>
        <taxon>ecological metagenomes</taxon>
    </lineage>
</organism>
<protein>
    <submittedName>
        <fullName evidence="1">Uncharacterized protein</fullName>
    </submittedName>
</protein>
<evidence type="ECO:0000313" key="1">
    <source>
        <dbReference type="EMBL" id="GAG59155.1"/>
    </source>
</evidence>
<sequence length="212" mass="22318">MAWWVAPLVAYNIWSQTQQRKAEGRYAEAAIEAGKTKKYPYQTALAKEFGSYMTERIGTGLSPEEKTLYRSTGRGAISEALVAEKGRVAGEYGAQGLRGGAVAGALRRVGEGRAPAMAGVETAIMGADIAAREQTIAQVLQFLGIIPAKEEWEEPGAGGADGMSQSIQNILAGSEGAESFAATEPSGWGGYGFETGSCCSINSFTSCNINIF</sequence>
<proteinExistence type="predicted"/>
<comment type="caution">
    <text evidence="1">The sequence shown here is derived from an EMBL/GenBank/DDBJ whole genome shotgun (WGS) entry which is preliminary data.</text>
</comment>
<dbReference type="AlphaFoldDB" id="X0YSI3"/>
<accession>X0YSI3</accession>
<reference evidence="1" key="1">
    <citation type="journal article" date="2014" name="Front. Microbiol.">
        <title>High frequency of phylogenetically diverse reductive dehalogenase-homologous genes in deep subseafloor sedimentary metagenomes.</title>
        <authorList>
            <person name="Kawai M."/>
            <person name="Futagami T."/>
            <person name="Toyoda A."/>
            <person name="Takaki Y."/>
            <person name="Nishi S."/>
            <person name="Hori S."/>
            <person name="Arai W."/>
            <person name="Tsubouchi T."/>
            <person name="Morono Y."/>
            <person name="Uchiyama I."/>
            <person name="Ito T."/>
            <person name="Fujiyama A."/>
            <person name="Inagaki F."/>
            <person name="Takami H."/>
        </authorList>
    </citation>
    <scope>NUCLEOTIDE SEQUENCE</scope>
    <source>
        <strain evidence="1">Expedition CK06-06</strain>
    </source>
</reference>